<dbReference type="EMBL" id="VSRR010005674">
    <property type="protein sequence ID" value="MPC43071.1"/>
    <property type="molecule type" value="Genomic_DNA"/>
</dbReference>
<feature type="signal peptide" evidence="2">
    <location>
        <begin position="1"/>
        <end position="19"/>
    </location>
</feature>
<name>A0A5B7F7E9_PORTR</name>
<feature type="region of interest" description="Disordered" evidence="1">
    <location>
        <begin position="43"/>
        <end position="74"/>
    </location>
</feature>
<reference evidence="3 4" key="1">
    <citation type="submission" date="2019-05" db="EMBL/GenBank/DDBJ databases">
        <title>Another draft genome of Portunus trituberculatus and its Hox gene families provides insights of decapod evolution.</title>
        <authorList>
            <person name="Jeong J.-H."/>
            <person name="Song I."/>
            <person name="Kim S."/>
            <person name="Choi T."/>
            <person name="Kim D."/>
            <person name="Ryu S."/>
            <person name="Kim W."/>
        </authorList>
    </citation>
    <scope>NUCLEOTIDE SEQUENCE [LARGE SCALE GENOMIC DNA]</scope>
    <source>
        <tissue evidence="3">Muscle</tissue>
    </source>
</reference>
<accession>A0A5B7F7E9</accession>
<protein>
    <submittedName>
        <fullName evidence="3">Uncharacterized protein</fullName>
    </submittedName>
</protein>
<comment type="caution">
    <text evidence="3">The sequence shown here is derived from an EMBL/GenBank/DDBJ whole genome shotgun (WGS) entry which is preliminary data.</text>
</comment>
<feature type="compositionally biased region" description="Low complexity" evidence="1">
    <location>
        <begin position="298"/>
        <end position="314"/>
    </location>
</feature>
<feature type="compositionally biased region" description="Pro residues" evidence="1">
    <location>
        <begin position="43"/>
        <end position="53"/>
    </location>
</feature>
<evidence type="ECO:0000313" key="3">
    <source>
        <dbReference type="EMBL" id="MPC43071.1"/>
    </source>
</evidence>
<keyword evidence="2" id="KW-0732">Signal</keyword>
<evidence type="ECO:0000313" key="4">
    <source>
        <dbReference type="Proteomes" id="UP000324222"/>
    </source>
</evidence>
<organism evidence="3 4">
    <name type="scientific">Portunus trituberculatus</name>
    <name type="common">Swimming crab</name>
    <name type="synonym">Neptunus trituberculatus</name>
    <dbReference type="NCBI Taxonomy" id="210409"/>
    <lineage>
        <taxon>Eukaryota</taxon>
        <taxon>Metazoa</taxon>
        <taxon>Ecdysozoa</taxon>
        <taxon>Arthropoda</taxon>
        <taxon>Crustacea</taxon>
        <taxon>Multicrustacea</taxon>
        <taxon>Malacostraca</taxon>
        <taxon>Eumalacostraca</taxon>
        <taxon>Eucarida</taxon>
        <taxon>Decapoda</taxon>
        <taxon>Pleocyemata</taxon>
        <taxon>Brachyura</taxon>
        <taxon>Eubrachyura</taxon>
        <taxon>Portunoidea</taxon>
        <taxon>Portunidae</taxon>
        <taxon>Portuninae</taxon>
        <taxon>Portunus</taxon>
    </lineage>
</organism>
<feature type="region of interest" description="Disordered" evidence="1">
    <location>
        <begin position="438"/>
        <end position="498"/>
    </location>
</feature>
<proteinExistence type="predicted"/>
<gene>
    <name evidence="3" type="ORF">E2C01_036708</name>
</gene>
<feature type="region of interest" description="Disordered" evidence="1">
    <location>
        <begin position="298"/>
        <end position="319"/>
    </location>
</feature>
<evidence type="ECO:0000256" key="1">
    <source>
        <dbReference type="SAM" id="MobiDB-lite"/>
    </source>
</evidence>
<sequence length="514" mass="55291">MLAWAGLVLAIMCSGSVLAASSTEKNLCLDAFYPQVQAHYGFLPPPEGLPPPRQRQDGRRWEQSGGEHSGLRGGQADQYLRDHVLFAFYDFNVPVNGSERENVTPGGEQEGSGEAGEESGDGEALESGVEDIFKADFTLLSARVVLPAWWACSGGEDTSLTVAVVAGDLLEESDGRDKDIRASYGDLFYYKSLSESEKVGRVERKFENVTSFSFEDVSGNVINLTSPASKAWTALEELRQLWRGPRTAHWSPHSASRLTHPRYNPAAGSRPAASPGASFFPADSACRCDADCGLSGAGSTNSSSAAKSGGASESTPPRPYQHLYVPSSMSDDVFPGCLAPDVLTHHLHSPSTSLWHTYRYHIDNHMHLTGIPRYPSLAAATYHLPASVCTAVSAPSGGAGSRVALDMATLLQIWLDEVSPWSRRTSRITFVFFKASSEGQRGGDGAGSGHEDMAGKLHQSDTFPSVTPPAECRNIPPWDVEHDTPGEDDTPGGLTLPPLTSPRLFVSYKIDGKY</sequence>
<feature type="chain" id="PRO_5022658514" evidence="2">
    <location>
        <begin position="20"/>
        <end position="514"/>
    </location>
</feature>
<keyword evidence="4" id="KW-1185">Reference proteome</keyword>
<feature type="compositionally biased region" description="Acidic residues" evidence="1">
    <location>
        <begin position="115"/>
        <end position="124"/>
    </location>
</feature>
<dbReference type="Proteomes" id="UP000324222">
    <property type="component" value="Unassembled WGS sequence"/>
</dbReference>
<feature type="compositionally biased region" description="Basic and acidic residues" evidence="1">
    <location>
        <begin position="449"/>
        <end position="459"/>
    </location>
</feature>
<dbReference type="AlphaFoldDB" id="A0A5B7F7E9"/>
<feature type="compositionally biased region" description="Low complexity" evidence="1">
    <location>
        <begin position="265"/>
        <end position="275"/>
    </location>
</feature>
<evidence type="ECO:0000256" key="2">
    <source>
        <dbReference type="SAM" id="SignalP"/>
    </source>
</evidence>
<feature type="region of interest" description="Disordered" evidence="1">
    <location>
        <begin position="246"/>
        <end position="275"/>
    </location>
</feature>
<feature type="region of interest" description="Disordered" evidence="1">
    <location>
        <begin position="98"/>
        <end position="124"/>
    </location>
</feature>